<keyword evidence="2" id="KW-0238">DNA-binding</keyword>
<dbReference type="PANTHER" id="PTHR30204:SF94">
    <property type="entry name" value="HEAVY METAL-DEPENDENT TRANSCRIPTIONAL REGULATOR HI_0293-RELATED"/>
    <property type="match status" value="1"/>
</dbReference>
<dbReference type="PROSITE" id="PS00552">
    <property type="entry name" value="HTH_MERR_1"/>
    <property type="match status" value="1"/>
</dbReference>
<dbReference type="OrthoDB" id="9791488at2"/>
<organism evidence="6 7">
    <name type="scientific">Paenibacillus spiritus</name>
    <dbReference type="NCBI Taxonomy" id="2496557"/>
    <lineage>
        <taxon>Bacteria</taxon>
        <taxon>Bacillati</taxon>
        <taxon>Bacillota</taxon>
        <taxon>Bacilli</taxon>
        <taxon>Bacillales</taxon>
        <taxon>Paenibacillaceae</taxon>
        <taxon>Paenibacillus</taxon>
    </lineage>
</organism>
<keyword evidence="7" id="KW-1185">Reference proteome</keyword>
<dbReference type="InterPro" id="IPR009061">
    <property type="entry name" value="DNA-bd_dom_put_sf"/>
</dbReference>
<evidence type="ECO:0000313" key="7">
    <source>
        <dbReference type="Proteomes" id="UP000367750"/>
    </source>
</evidence>
<dbReference type="Pfam" id="PF13411">
    <property type="entry name" value="MerR_1"/>
    <property type="match status" value="1"/>
</dbReference>
<dbReference type="EMBL" id="VYKK01000012">
    <property type="protein sequence ID" value="KAA9004951.1"/>
    <property type="molecule type" value="Genomic_DNA"/>
</dbReference>
<dbReference type="SMART" id="SM00422">
    <property type="entry name" value="HTH_MERR"/>
    <property type="match status" value="1"/>
</dbReference>
<protein>
    <submittedName>
        <fullName evidence="6">MerR family transcriptional regulator</fullName>
    </submittedName>
</protein>
<sequence>MAMKYTRGELARRTGLHSETLRYYEQLGLIPAPARSESGYRIYGEETEIRLGFIRDAKAHGFSLKEIAKALSLSGGSLTLEDFEALIARKKERLDRQIDALRAEHDRLSALCLADSRSGAGHRRDGTARRTVAGQGAVLTSACRADIAG</sequence>
<feature type="domain" description="HTH merR-type" evidence="5">
    <location>
        <begin position="4"/>
        <end position="73"/>
    </location>
</feature>
<dbReference type="Gene3D" id="1.10.1660.10">
    <property type="match status" value="1"/>
</dbReference>
<dbReference type="GO" id="GO:0003700">
    <property type="term" value="F:DNA-binding transcription factor activity"/>
    <property type="evidence" value="ECO:0007669"/>
    <property type="project" value="InterPro"/>
</dbReference>
<keyword evidence="3" id="KW-0804">Transcription</keyword>
<gene>
    <name evidence="6" type="ORF">F4V43_10035</name>
</gene>
<evidence type="ECO:0000256" key="1">
    <source>
        <dbReference type="ARBA" id="ARBA00023015"/>
    </source>
</evidence>
<dbReference type="PANTHER" id="PTHR30204">
    <property type="entry name" value="REDOX-CYCLING DRUG-SENSING TRANSCRIPTIONAL ACTIVATOR SOXR"/>
    <property type="match status" value="1"/>
</dbReference>
<evidence type="ECO:0000259" key="5">
    <source>
        <dbReference type="PROSITE" id="PS50937"/>
    </source>
</evidence>
<evidence type="ECO:0000256" key="2">
    <source>
        <dbReference type="ARBA" id="ARBA00023125"/>
    </source>
</evidence>
<dbReference type="Proteomes" id="UP000367750">
    <property type="component" value="Unassembled WGS sequence"/>
</dbReference>
<comment type="caution">
    <text evidence="6">The sequence shown here is derived from an EMBL/GenBank/DDBJ whole genome shotgun (WGS) entry which is preliminary data.</text>
</comment>
<dbReference type="InterPro" id="IPR000551">
    <property type="entry name" value="MerR-type_HTH_dom"/>
</dbReference>
<evidence type="ECO:0000256" key="4">
    <source>
        <dbReference type="SAM" id="Coils"/>
    </source>
</evidence>
<name>A0A5J5GAF4_9BACL</name>
<keyword evidence="1" id="KW-0805">Transcription regulation</keyword>
<keyword evidence="4" id="KW-0175">Coiled coil</keyword>
<dbReference type="PROSITE" id="PS50937">
    <property type="entry name" value="HTH_MERR_2"/>
    <property type="match status" value="1"/>
</dbReference>
<dbReference type="InterPro" id="IPR047057">
    <property type="entry name" value="MerR_fam"/>
</dbReference>
<dbReference type="SUPFAM" id="SSF46955">
    <property type="entry name" value="Putative DNA-binding domain"/>
    <property type="match status" value="1"/>
</dbReference>
<reference evidence="6 7" key="1">
    <citation type="submission" date="2019-09" db="EMBL/GenBank/DDBJ databases">
        <title>Bacillus ochoae sp. nov., Paenibacillus whitsoniae sp. nov., Paenibacillus spiritus sp. nov. Isolated from the Mars Exploration Rover during spacecraft assembly.</title>
        <authorList>
            <person name="Seuylemezian A."/>
            <person name="Vaishampayan P."/>
        </authorList>
    </citation>
    <scope>NUCLEOTIDE SEQUENCE [LARGE SCALE GENOMIC DNA]</scope>
    <source>
        <strain evidence="6 7">MER_111</strain>
    </source>
</reference>
<accession>A0A5J5GAF4</accession>
<dbReference type="PRINTS" id="PR00040">
    <property type="entry name" value="HTHMERR"/>
</dbReference>
<dbReference type="GO" id="GO:0003677">
    <property type="term" value="F:DNA binding"/>
    <property type="evidence" value="ECO:0007669"/>
    <property type="project" value="UniProtKB-KW"/>
</dbReference>
<proteinExistence type="predicted"/>
<dbReference type="AlphaFoldDB" id="A0A5J5GAF4"/>
<evidence type="ECO:0000313" key="6">
    <source>
        <dbReference type="EMBL" id="KAA9004951.1"/>
    </source>
</evidence>
<feature type="coiled-coil region" evidence="4">
    <location>
        <begin position="80"/>
        <end position="111"/>
    </location>
</feature>
<evidence type="ECO:0000256" key="3">
    <source>
        <dbReference type="ARBA" id="ARBA00023163"/>
    </source>
</evidence>